<dbReference type="AlphaFoldDB" id="A0A7X2V407"/>
<dbReference type="Pfam" id="PF13743">
    <property type="entry name" value="Thioredoxin_5"/>
    <property type="match status" value="1"/>
</dbReference>
<evidence type="ECO:0000313" key="4">
    <source>
        <dbReference type="Proteomes" id="UP000434639"/>
    </source>
</evidence>
<reference evidence="3 4" key="1">
    <citation type="journal article" date="2017" name="Int. J. Syst. Evol. Microbiol.">
        <title>Bacillus mangrovi sp. nov., isolated from a sediment sample from a mangrove forest.</title>
        <authorList>
            <person name="Gupta V."/>
            <person name="Singh P.K."/>
            <person name="Korpole S."/>
            <person name="Tanuku N.R.S."/>
            <person name="Pinnaka A.K."/>
        </authorList>
    </citation>
    <scope>NUCLEOTIDE SEQUENCE [LARGE SCALE GENOMIC DNA]</scope>
    <source>
        <strain evidence="3 4">KCTC 33872</strain>
    </source>
</reference>
<dbReference type="SUPFAM" id="SSF52833">
    <property type="entry name" value="Thioredoxin-like"/>
    <property type="match status" value="1"/>
</dbReference>
<comment type="caution">
    <text evidence="3">The sequence shown here is derived from an EMBL/GenBank/DDBJ whole genome shotgun (WGS) entry which is preliminary data.</text>
</comment>
<dbReference type="Gene3D" id="1.10.472.60">
    <property type="entry name" value="putative protein disulfide isomerase domain"/>
    <property type="match status" value="1"/>
</dbReference>
<sequence>MPLGQKKDIGHFFSHCQGNAKKPLEIYLFIDPLCPECWALEPVMKKLLMHYGRFFTLKHIISGNLATLNTLSKQRPENLAASWDQTGSRTGMSCDGSVWLENPISSPYASSVAIKAAELQGRKSGIRFLRKMQEVLFTEKQNVSDEKVLAEIAECTGLDRDEFIKDLHSDSAIKALQCDMKITAEMEVSEMPTIAFFNERVEEEGLKIAGYYPYEMYEEVLFEMLGDTPTPSEPPPLPVFLSYFRFVASKEIALVYGMNIEEAEREMKKFQLAQKVERVPVKHGTFWRSLD</sequence>
<dbReference type="EMBL" id="WMIB01000005">
    <property type="protein sequence ID" value="MTH53232.1"/>
    <property type="molecule type" value="Genomic_DNA"/>
</dbReference>
<gene>
    <name evidence="2" type="primary">spxH</name>
    <name evidence="3" type="ORF">GKZ89_07380</name>
</gene>
<keyword evidence="1 2" id="KW-0963">Cytoplasm</keyword>
<evidence type="ECO:0000256" key="1">
    <source>
        <dbReference type="ARBA" id="ARBA00022490"/>
    </source>
</evidence>
<dbReference type="Gene3D" id="3.40.30.10">
    <property type="entry name" value="Glutaredoxin"/>
    <property type="match status" value="1"/>
</dbReference>
<dbReference type="PANTHER" id="PTHR13887">
    <property type="entry name" value="GLUTATHIONE S-TRANSFERASE KAPPA"/>
    <property type="match status" value="1"/>
</dbReference>
<protein>
    <recommendedName>
        <fullName evidence="2">ClpXP adapter protein SpxH</fullName>
    </recommendedName>
</protein>
<dbReference type="HAMAP" id="MF_02245">
    <property type="entry name" value="Adapter_SpxH"/>
    <property type="match status" value="1"/>
</dbReference>
<proteinExistence type="inferred from homology"/>
<comment type="subcellular location">
    <subcellularLocation>
        <location evidence="2">Cytoplasm</location>
    </subcellularLocation>
</comment>
<dbReference type="GO" id="GO:0005737">
    <property type="term" value="C:cytoplasm"/>
    <property type="evidence" value="ECO:0007669"/>
    <property type="project" value="UniProtKB-SubCell"/>
</dbReference>
<organism evidence="3 4">
    <name type="scientific">Metabacillus mangrovi</name>
    <dbReference type="NCBI Taxonomy" id="1491830"/>
    <lineage>
        <taxon>Bacteria</taxon>
        <taxon>Bacillati</taxon>
        <taxon>Bacillota</taxon>
        <taxon>Bacilli</taxon>
        <taxon>Bacillales</taxon>
        <taxon>Bacillaceae</taxon>
        <taxon>Metabacillus</taxon>
    </lineage>
</organism>
<dbReference type="RefSeq" id="WP_155111767.1">
    <property type="nucleotide sequence ID" value="NZ_WMIB01000005.1"/>
</dbReference>
<dbReference type="PANTHER" id="PTHR13887:SF47">
    <property type="entry name" value="CLPXP ADAPTER PROTEIN SPXH"/>
    <property type="match status" value="1"/>
</dbReference>
<comment type="function">
    <text evidence="2">Adapter protein required for efficient degradation of Spx by ClpXP under non-stress conditions. Interaction with Spx stabilizes Spx and exposes the C-terminus of Spx for recognition and proteolysis by ClpXP.</text>
</comment>
<dbReference type="OrthoDB" id="9813770at2"/>
<dbReference type="Proteomes" id="UP000434639">
    <property type="component" value="Unassembled WGS sequence"/>
</dbReference>
<comment type="subunit">
    <text evidence="2">Interacts with Spx.</text>
</comment>
<dbReference type="InterPro" id="IPR036249">
    <property type="entry name" value="Thioredoxin-like_sf"/>
</dbReference>
<dbReference type="InterPro" id="IPR046404">
    <property type="entry name" value="Adapter_SpxH"/>
</dbReference>
<accession>A0A7X2V407</accession>
<evidence type="ECO:0000256" key="2">
    <source>
        <dbReference type="HAMAP-Rule" id="MF_02245"/>
    </source>
</evidence>
<comment type="similarity">
    <text evidence="2">Belongs to the SpxH family.</text>
</comment>
<keyword evidence="4" id="KW-1185">Reference proteome</keyword>
<dbReference type="CDD" id="cd03025">
    <property type="entry name" value="DsbA_FrnE_like"/>
    <property type="match status" value="1"/>
</dbReference>
<evidence type="ECO:0000313" key="3">
    <source>
        <dbReference type="EMBL" id="MTH53232.1"/>
    </source>
</evidence>
<name>A0A7X2V407_9BACI</name>